<accession>H8GTC7</accession>
<dbReference type="KEGG" id="dgo:DGo_CA0150"/>
<evidence type="ECO:0000256" key="2">
    <source>
        <dbReference type="SAM" id="SignalP"/>
    </source>
</evidence>
<organism evidence="3 4">
    <name type="scientific">Deinococcus gobiensis (strain DSM 21396 / JCM 16679 / CGMCC 1.7299 / I-0)</name>
    <dbReference type="NCBI Taxonomy" id="745776"/>
    <lineage>
        <taxon>Bacteria</taxon>
        <taxon>Thermotogati</taxon>
        <taxon>Deinococcota</taxon>
        <taxon>Deinococci</taxon>
        <taxon>Deinococcales</taxon>
        <taxon>Deinococcaceae</taxon>
        <taxon>Deinococcus</taxon>
    </lineage>
</organism>
<feature type="region of interest" description="Disordered" evidence="1">
    <location>
        <begin position="279"/>
        <end position="299"/>
    </location>
</feature>
<feature type="chain" id="PRO_5003612182" evidence="2">
    <location>
        <begin position="23"/>
        <end position="299"/>
    </location>
</feature>
<evidence type="ECO:0000313" key="3">
    <source>
        <dbReference type="EMBL" id="AFD24077.1"/>
    </source>
</evidence>
<name>H8GTC7_DEIGI</name>
<dbReference type="HOGENOM" id="CLU_929754_0_0_0"/>
<dbReference type="PATRIC" id="fig|745776.4.peg.156"/>
<gene>
    <name evidence="3" type="ordered locus">DGo_CA0150</name>
</gene>
<reference evidence="3 4" key="1">
    <citation type="journal article" date="2012" name="PLoS ONE">
        <title>Genome sequence and transcriptome analysis of the radioresistant bacterium Deinococcus gobiensis: insights into the extreme environmental adaptations.</title>
        <authorList>
            <person name="Yuan M."/>
            <person name="Chen M."/>
            <person name="Zhang W."/>
            <person name="Lu W."/>
            <person name="Wang J."/>
            <person name="Yang M."/>
            <person name="Zhao P."/>
            <person name="Tang R."/>
            <person name="Li X."/>
            <person name="Hao Y."/>
            <person name="Zhou Z."/>
            <person name="Zhan Y."/>
            <person name="Yu H."/>
            <person name="Teng C."/>
            <person name="Yan Y."/>
            <person name="Ping S."/>
            <person name="Wang Y."/>
            <person name="Lin M."/>
        </authorList>
    </citation>
    <scope>NUCLEOTIDE SEQUENCE [LARGE SCALE GENOMIC DNA]</scope>
    <source>
        <strain evidence="3 4">I-0</strain>
    </source>
</reference>
<evidence type="ECO:0000256" key="1">
    <source>
        <dbReference type="SAM" id="MobiDB-lite"/>
    </source>
</evidence>
<proteinExistence type="predicted"/>
<dbReference type="EMBL" id="CP002191">
    <property type="protein sequence ID" value="AFD24077.1"/>
    <property type="molecule type" value="Genomic_DNA"/>
</dbReference>
<protein>
    <submittedName>
        <fullName evidence="3">Uncharacterized protein</fullName>
    </submittedName>
</protein>
<evidence type="ECO:0000313" key="4">
    <source>
        <dbReference type="Proteomes" id="UP000007575"/>
    </source>
</evidence>
<dbReference type="AlphaFoldDB" id="H8GTC7"/>
<dbReference type="Proteomes" id="UP000007575">
    <property type="component" value="Chromosome"/>
</dbReference>
<sequence length="299" mass="31732">MPMSTRLCALLLLLALPSPTLAAQPHSAVDVQAGPQAVSLGTQVYFRSRGRALVLRVPAGFRVAGLLLDGPALVIALRAGITGGARGVGLQRYDPQGRLLWSMFDEESDDIFLGPVWPVSGVMSYTTAGTGAFTTVDHLAINLHSGRVLPSAGKVLAESSRGQLLLLRPGPAVMTEGPETWLPGRWAAEIQELPYQVVSPEGEAEPQRFLTPPRPHCGEYRAPDFGQIGSSSGALGVGTQEIPLVLGLFAHAGIQGEELYARREDACGPFTYRFRWTRPGPPEVSPGWSGPASDPAALP</sequence>
<feature type="signal peptide" evidence="2">
    <location>
        <begin position="1"/>
        <end position="22"/>
    </location>
</feature>
<keyword evidence="2" id="KW-0732">Signal</keyword>
<dbReference type="STRING" id="745776.DGo_CA0150"/>
<keyword evidence="4" id="KW-1185">Reference proteome</keyword>